<dbReference type="PANTHER" id="PTHR43261:SF7">
    <property type="entry name" value="ELONGATION FACTOR G-LIKE PROTEIN"/>
    <property type="match status" value="1"/>
</dbReference>
<dbReference type="Pfam" id="PF14492">
    <property type="entry name" value="EFG_III"/>
    <property type="match status" value="1"/>
</dbReference>
<evidence type="ECO:0000256" key="5">
    <source>
        <dbReference type="SAM" id="MobiDB-lite"/>
    </source>
</evidence>
<gene>
    <name evidence="8" type="ORF">SAMN02745172_01492</name>
</gene>
<keyword evidence="9" id="KW-1185">Reference proteome</keyword>
<dbReference type="SUPFAM" id="SSF54211">
    <property type="entry name" value="Ribosomal protein S5 domain 2-like"/>
    <property type="match status" value="1"/>
</dbReference>
<evidence type="ECO:0000256" key="1">
    <source>
        <dbReference type="ARBA" id="ARBA00022741"/>
    </source>
</evidence>
<organism evidence="8 9">
    <name type="scientific">Pseudoxanthobacter soli DSM 19599</name>
    <dbReference type="NCBI Taxonomy" id="1123029"/>
    <lineage>
        <taxon>Bacteria</taxon>
        <taxon>Pseudomonadati</taxon>
        <taxon>Pseudomonadota</taxon>
        <taxon>Alphaproteobacteria</taxon>
        <taxon>Hyphomicrobiales</taxon>
        <taxon>Segnochrobactraceae</taxon>
        <taxon>Pseudoxanthobacter</taxon>
    </lineage>
</organism>
<accession>A0A1M7ZFE0</accession>
<evidence type="ECO:0000259" key="6">
    <source>
        <dbReference type="SMART" id="SM00838"/>
    </source>
</evidence>
<proteinExistence type="predicted"/>
<dbReference type="SMART" id="SM00838">
    <property type="entry name" value="EFG_C"/>
    <property type="match status" value="1"/>
</dbReference>
<dbReference type="AlphaFoldDB" id="A0A1M7ZFE0"/>
<keyword evidence="4" id="KW-0342">GTP-binding</keyword>
<dbReference type="InterPro" id="IPR041095">
    <property type="entry name" value="EFG_II"/>
</dbReference>
<dbReference type="CDD" id="cd01434">
    <property type="entry name" value="EFG_mtEFG1_IV"/>
    <property type="match status" value="1"/>
</dbReference>
<dbReference type="Pfam" id="PF00009">
    <property type="entry name" value="GTP_EFTU"/>
    <property type="match status" value="1"/>
</dbReference>
<dbReference type="InterPro" id="IPR047872">
    <property type="entry name" value="EFG_IV"/>
</dbReference>
<keyword evidence="1" id="KW-0547">Nucleotide-binding</keyword>
<dbReference type="GO" id="GO:0097216">
    <property type="term" value="F:guanosine tetraphosphate binding"/>
    <property type="evidence" value="ECO:0007669"/>
    <property type="project" value="UniProtKB-ARBA"/>
</dbReference>
<dbReference type="SUPFAM" id="SSF52540">
    <property type="entry name" value="P-loop containing nucleoside triphosphate hydrolases"/>
    <property type="match status" value="1"/>
</dbReference>
<dbReference type="GO" id="GO:0032790">
    <property type="term" value="P:ribosome disassembly"/>
    <property type="evidence" value="ECO:0007669"/>
    <property type="project" value="TreeGrafter"/>
</dbReference>
<dbReference type="Gene3D" id="3.40.50.300">
    <property type="entry name" value="P-loop containing nucleotide triphosphate hydrolases"/>
    <property type="match status" value="1"/>
</dbReference>
<protein>
    <submittedName>
        <fullName evidence="8">Translation elongation factor 2 (EF-2/EF-G)</fullName>
    </submittedName>
</protein>
<dbReference type="InterPro" id="IPR035647">
    <property type="entry name" value="EFG_III/V"/>
</dbReference>
<sequence length="740" mass="78641">MSGNDRGALSGDEAPPAPPSNARLPDGEAVLGDVRVEEDEQPVTTPRAAAPRCIAVVGPYGSGKTSLVEAMRLRGDDVVRAASCREGGHPATARHDAGRAETIARDAAESPESRVHTMGTEATVTGFAFMGDDYALVDCPGSIEFCAEIDGVVAAADLALVVCEADARKLPALQVILKNLEERGIPRVLFLNKIDRADGGIRETLEMLQSASRTPLVLRQMPIWRDGIATGFVDLALERAYVYREHAASRVMAIPDIERARQVEARFEMLERVADYDDALLEELLSDIEPPRDRVFDDLAREMAEGLICPVFIGSAARGNGIFRLMKALRHESPCVDATRTRLGLEAAGGTVVQVMKTLNDPHLGKLSLARVLSGSLAEQATLFTASGAQVRSTGLYRLEKGREPVRRGPAGDGEIAALARLDGVATGATLTSRRGGGLDLIALAPPPPVLAVAVAPAERKDETKLTGALQRLCEEDGGLAVVTDAVTGEIRLCGQGEMHLKAAIERLSGRFGLDVLRRAPRVAYREVIAAPVTVHSRHKKQSGGHGQFADITVAFSPGGRGEGFRFSQQVIGGTVPKTYFGAVEAGIAETLGEGPMGFPVVDLQAVLMDGAHHAVDSSEQAFRAAAHLAVREALARAGTVLLEPVLSVVFDVPTEATARIAAIAATRRGHITACEPRASWPGWDTVHALIPEAGVQDLILDVRSASAGVGVFRSAFHHLAEVEPRLAAEIAERRRRDAA</sequence>
<evidence type="ECO:0000256" key="2">
    <source>
        <dbReference type="ARBA" id="ARBA00022768"/>
    </source>
</evidence>
<dbReference type="InterPro" id="IPR020568">
    <property type="entry name" value="Ribosomal_Su5_D2-typ_SF"/>
</dbReference>
<dbReference type="SUPFAM" id="SSF54980">
    <property type="entry name" value="EF-G C-terminal domain-like"/>
    <property type="match status" value="2"/>
</dbReference>
<dbReference type="Proteomes" id="UP000186406">
    <property type="component" value="Unassembled WGS sequence"/>
</dbReference>
<dbReference type="STRING" id="1123029.SAMN02745172_01492"/>
<dbReference type="GO" id="GO:0003746">
    <property type="term" value="F:translation elongation factor activity"/>
    <property type="evidence" value="ECO:0007669"/>
    <property type="project" value="UniProtKB-KW"/>
</dbReference>
<dbReference type="InterPro" id="IPR027417">
    <property type="entry name" value="P-loop_NTPase"/>
</dbReference>
<keyword evidence="3" id="KW-0648">Protein biosynthesis</keyword>
<dbReference type="InterPro" id="IPR000640">
    <property type="entry name" value="EFG_V-like"/>
</dbReference>
<dbReference type="GO" id="GO:0005525">
    <property type="term" value="F:GTP binding"/>
    <property type="evidence" value="ECO:0007669"/>
    <property type="project" value="UniProtKB-KW"/>
</dbReference>
<evidence type="ECO:0000313" key="8">
    <source>
        <dbReference type="EMBL" id="SHO63625.1"/>
    </source>
</evidence>
<dbReference type="Gene3D" id="2.40.30.10">
    <property type="entry name" value="Translation factors"/>
    <property type="match status" value="1"/>
</dbReference>
<name>A0A1M7ZFE0_9HYPH</name>
<evidence type="ECO:0000256" key="4">
    <source>
        <dbReference type="ARBA" id="ARBA00023134"/>
    </source>
</evidence>
<dbReference type="Pfam" id="PF00679">
    <property type="entry name" value="EFG_C"/>
    <property type="match status" value="1"/>
</dbReference>
<dbReference type="SMART" id="SM00889">
    <property type="entry name" value="EFG_IV"/>
    <property type="match status" value="1"/>
</dbReference>
<dbReference type="InterPro" id="IPR000795">
    <property type="entry name" value="T_Tr_GTP-bd_dom"/>
</dbReference>
<dbReference type="OrthoDB" id="9802948at2"/>
<feature type="domain" description="Translation elongation factor EFG/EF2" evidence="7">
    <location>
        <begin position="522"/>
        <end position="639"/>
    </location>
</feature>
<dbReference type="RefSeq" id="WP_084564199.1">
    <property type="nucleotide sequence ID" value="NZ_FRXO01000002.1"/>
</dbReference>
<feature type="domain" description="Elongation factor EFG" evidence="6">
    <location>
        <begin position="641"/>
        <end position="731"/>
    </location>
</feature>
<keyword evidence="2 8" id="KW-0251">Elongation factor</keyword>
<dbReference type="GO" id="GO:0003924">
    <property type="term" value="F:GTPase activity"/>
    <property type="evidence" value="ECO:0007669"/>
    <property type="project" value="InterPro"/>
</dbReference>
<dbReference type="EMBL" id="FRXO01000002">
    <property type="protein sequence ID" value="SHO63625.1"/>
    <property type="molecule type" value="Genomic_DNA"/>
</dbReference>
<dbReference type="InterPro" id="IPR009000">
    <property type="entry name" value="Transl_B-barrel_sf"/>
</dbReference>
<dbReference type="InterPro" id="IPR005517">
    <property type="entry name" value="Transl_elong_EFG/EF2_IV"/>
</dbReference>
<dbReference type="InterPro" id="IPR014721">
    <property type="entry name" value="Ribsml_uS5_D2-typ_fold_subgr"/>
</dbReference>
<dbReference type="Gene3D" id="3.30.70.870">
    <property type="entry name" value="Elongation Factor G (Translational Gtpase), domain 3"/>
    <property type="match status" value="1"/>
</dbReference>
<reference evidence="8 9" key="1">
    <citation type="submission" date="2016-12" db="EMBL/GenBank/DDBJ databases">
        <authorList>
            <person name="Song W.-J."/>
            <person name="Kurnit D.M."/>
        </authorList>
    </citation>
    <scope>NUCLEOTIDE SEQUENCE [LARGE SCALE GENOMIC DNA]</scope>
    <source>
        <strain evidence="8 9">DSM 19599</strain>
    </source>
</reference>
<evidence type="ECO:0000313" key="9">
    <source>
        <dbReference type="Proteomes" id="UP000186406"/>
    </source>
</evidence>
<dbReference type="PANTHER" id="PTHR43261">
    <property type="entry name" value="TRANSLATION ELONGATION FACTOR G-RELATED"/>
    <property type="match status" value="1"/>
</dbReference>
<dbReference type="NCBIfam" id="NF009379">
    <property type="entry name" value="PRK12740.1-3"/>
    <property type="match status" value="1"/>
</dbReference>
<dbReference type="Gene3D" id="3.30.230.10">
    <property type="match status" value="1"/>
</dbReference>
<dbReference type="SUPFAM" id="SSF50447">
    <property type="entry name" value="Translation proteins"/>
    <property type="match status" value="1"/>
</dbReference>
<evidence type="ECO:0000256" key="3">
    <source>
        <dbReference type="ARBA" id="ARBA00022917"/>
    </source>
</evidence>
<feature type="region of interest" description="Disordered" evidence="5">
    <location>
        <begin position="1"/>
        <end position="46"/>
    </location>
</feature>
<evidence type="ECO:0000259" key="7">
    <source>
        <dbReference type="SMART" id="SM00889"/>
    </source>
</evidence>
<dbReference type="Gene3D" id="3.30.70.240">
    <property type="match status" value="1"/>
</dbReference>
<dbReference type="Pfam" id="PF03764">
    <property type="entry name" value="EFG_IV"/>
    <property type="match status" value="1"/>
</dbReference>